<dbReference type="AlphaFoldDB" id="A0A166VB50"/>
<comment type="caution">
    <text evidence="1">The sequence shown here is derived from an EMBL/GenBank/DDBJ whole genome shotgun (WGS) entry which is preliminary data.</text>
</comment>
<protein>
    <recommendedName>
        <fullName evidence="3">Lipoprotein</fullName>
    </recommendedName>
</protein>
<dbReference type="EMBL" id="AUYB01000132">
    <property type="protein sequence ID" value="KZN32442.1"/>
    <property type="molecule type" value="Genomic_DNA"/>
</dbReference>
<gene>
    <name evidence="1" type="ORF">N475_22435</name>
</gene>
<sequence length="439" mass="48558">MNKYTVSSIMLATLMLGGCGGSSHNTADKDASIPAALSKPKLTVNVKKRNKCGELVGYPLANIVFHGEDGSPLLIDSPNNSGFYSKELPEGAQSVSFVGLEGLDEYTKVRTIFTELDIANGAELNTIEFKDEMAYCDCRQVEVDFSPLAISHSQYYLSKEGGGSVSYFKDFPSLCGDNTKLYYTLTSPGYDFTTVAAIDVPKTMSKVVVDGNQFVHEGVLVATSSLEHGTQVYVNGKDNNDNEIFSEMDFVSDSTKLNIYPSVSETNELRNYAVSRSTQTGRYEMVYAGIKRRIKKDGKIGEVVLPTVPDELSGHLSAAKLALTQQMEFDYSFKTIDSRIQSAKWQFYFDSSEHNVEYTRWHVSGPLNATIPTLTYGDAFKATNHEVTRTHLHLSGFEGAPRDFSDYRQYLYTHADKATAGDNVFILLVSRINGETLIK</sequence>
<evidence type="ECO:0000313" key="2">
    <source>
        <dbReference type="Proteomes" id="UP000076643"/>
    </source>
</evidence>
<name>A0A166VB50_9GAMM</name>
<evidence type="ECO:0000313" key="1">
    <source>
        <dbReference type="EMBL" id="KZN32442.1"/>
    </source>
</evidence>
<dbReference type="Proteomes" id="UP000076643">
    <property type="component" value="Unassembled WGS sequence"/>
</dbReference>
<proteinExistence type="predicted"/>
<dbReference type="RefSeq" id="WP_063356377.1">
    <property type="nucleotide sequence ID" value="NZ_AQHB01000023.1"/>
</dbReference>
<evidence type="ECO:0008006" key="3">
    <source>
        <dbReference type="Google" id="ProtNLM"/>
    </source>
</evidence>
<organism evidence="1 2">
    <name type="scientific">Pseudoalteromonas luteoviolacea DSM 6061</name>
    <dbReference type="NCBI Taxonomy" id="1365250"/>
    <lineage>
        <taxon>Bacteria</taxon>
        <taxon>Pseudomonadati</taxon>
        <taxon>Pseudomonadota</taxon>
        <taxon>Gammaproteobacteria</taxon>
        <taxon>Alteromonadales</taxon>
        <taxon>Pseudoalteromonadaceae</taxon>
        <taxon>Pseudoalteromonas</taxon>
    </lineage>
</organism>
<keyword evidence="2" id="KW-1185">Reference proteome</keyword>
<dbReference type="PROSITE" id="PS51257">
    <property type="entry name" value="PROKAR_LIPOPROTEIN"/>
    <property type="match status" value="1"/>
</dbReference>
<dbReference type="PATRIC" id="fig|1365250.3.peg.4289"/>
<accession>A0A166VB50</accession>
<reference evidence="1 2" key="1">
    <citation type="submission" date="2013-07" db="EMBL/GenBank/DDBJ databases">
        <title>Comparative Genomic and Metabolomic Analysis of Twelve Strains of Pseudoalteromonas luteoviolacea.</title>
        <authorList>
            <person name="Vynne N.G."/>
            <person name="Mansson M."/>
            <person name="Gram L."/>
        </authorList>
    </citation>
    <scope>NUCLEOTIDE SEQUENCE [LARGE SCALE GENOMIC DNA]</scope>
    <source>
        <strain evidence="1 2">DSM 6061</strain>
    </source>
</reference>